<reference evidence="3" key="2">
    <citation type="submission" date="2025-09" db="UniProtKB">
        <authorList>
            <consortium name="Ensembl"/>
        </authorList>
    </citation>
    <scope>IDENTIFICATION</scope>
</reference>
<dbReference type="InterPro" id="IPR003006">
    <property type="entry name" value="Ig/MHC_CS"/>
</dbReference>
<dbReference type="Pfam" id="PF07654">
    <property type="entry name" value="C1-set"/>
    <property type="match status" value="3"/>
</dbReference>
<proteinExistence type="predicted"/>
<dbReference type="PROSITE" id="PS50835">
    <property type="entry name" value="IG_LIKE"/>
    <property type="match status" value="4"/>
</dbReference>
<dbReference type="FunFam" id="2.60.40.10:FF:001774">
    <property type="entry name" value="Uncharacterized LOC100216153"/>
    <property type="match status" value="4"/>
</dbReference>
<evidence type="ECO:0000259" key="2">
    <source>
        <dbReference type="PROSITE" id="PS50835"/>
    </source>
</evidence>
<dbReference type="PROSITE" id="PS00290">
    <property type="entry name" value="IG_MHC"/>
    <property type="match status" value="4"/>
</dbReference>
<dbReference type="InterPro" id="IPR007110">
    <property type="entry name" value="Ig-like_dom"/>
</dbReference>
<accession>A0A8C5QBG8</accession>
<dbReference type="InterPro" id="IPR013783">
    <property type="entry name" value="Ig-like_fold"/>
</dbReference>
<dbReference type="AlphaFoldDB" id="A0A8C5QBG8"/>
<sequence>MEEPEYKEPGITDFPWDPVLGEINVQTLREGSETKLQCEISRYFPDNLTVTWSKREKGSNDLVNVTKYYNCKIPDLQHVKQQDHTYRCTASLDLTPSLESDHGAEFICRVQHPSLKGAIERRTEPLQVLACAPRVGNIIVPGQLQCNQLAELQCKISHVQRDNVTVTWSKIQKGKKETIDSQSKAKYYIPDLTYKKQQNHSYSCSASLVFIPSYELDHRAVFICRVQHPNLKAPIERRTKLLLSSPQVQAPGKLETTGKEEEAQAMTVCAPHVGDIIVPRQLQCNQSYTLQCEISEFHPDNLTVTWSKIQKGKEEETIDSESKEQYYIPDLTYKKQRDHTYNCTARLNFTPSYESDHEAEFSCRVEHPSLEEPIERRTEPLEMVQTPRKPGNPGKKDKTMRPWAPRVGDIIVPRQLHSNKSYTLQCQISQFYPNSLSVTWLKKQKGEKETIRLQSSERYQIPDILQEQQEDHTYSCTARLVFTPSYESDHGAEFICRVKHSVLKEPIERRTDPLRVKNPRSWW</sequence>
<dbReference type="InterPro" id="IPR036179">
    <property type="entry name" value="Ig-like_dom_sf"/>
</dbReference>
<feature type="domain" description="Ig-like" evidence="2">
    <location>
        <begin position="133"/>
        <end position="207"/>
    </location>
</feature>
<evidence type="ECO:0000256" key="1">
    <source>
        <dbReference type="ARBA" id="ARBA00023319"/>
    </source>
</evidence>
<dbReference type="Ensembl" id="ENSLLET00000035786.1">
    <property type="protein sequence ID" value="ENSLLEP00000034474.1"/>
    <property type="gene ID" value="ENSLLEG00000021791.1"/>
</dbReference>
<protein>
    <recommendedName>
        <fullName evidence="2">Ig-like domain-containing protein</fullName>
    </recommendedName>
</protein>
<dbReference type="OrthoDB" id="10043043at2759"/>
<dbReference type="GeneTree" id="ENSGT00990000205528"/>
<feature type="domain" description="Ig-like" evidence="2">
    <location>
        <begin position="9"/>
        <end position="127"/>
    </location>
</feature>
<dbReference type="InterPro" id="IPR003599">
    <property type="entry name" value="Ig_sub"/>
</dbReference>
<dbReference type="CDD" id="cd00098">
    <property type="entry name" value="IgC1"/>
    <property type="match status" value="3"/>
</dbReference>
<reference evidence="3" key="1">
    <citation type="submission" date="2025-08" db="UniProtKB">
        <authorList>
            <consortium name="Ensembl"/>
        </authorList>
    </citation>
    <scope>IDENTIFICATION</scope>
</reference>
<dbReference type="SUPFAM" id="SSF48726">
    <property type="entry name" value="Immunoglobulin"/>
    <property type="match status" value="4"/>
</dbReference>
<dbReference type="InterPro" id="IPR003597">
    <property type="entry name" value="Ig_C1-set"/>
</dbReference>
<dbReference type="PANTHER" id="PTHR23411">
    <property type="entry name" value="TAPASIN"/>
    <property type="match status" value="1"/>
</dbReference>
<dbReference type="InterPro" id="IPR050380">
    <property type="entry name" value="Immune_Resp_Modulators"/>
</dbReference>
<feature type="domain" description="Ig-like" evidence="2">
    <location>
        <begin position="405"/>
        <end position="478"/>
    </location>
</feature>
<dbReference type="Gene3D" id="2.60.40.10">
    <property type="entry name" value="Immunoglobulins"/>
    <property type="match status" value="4"/>
</dbReference>
<organism evidence="3 4">
    <name type="scientific">Leptobrachium leishanense</name>
    <name type="common">Leishan spiny toad</name>
    <dbReference type="NCBI Taxonomy" id="445787"/>
    <lineage>
        <taxon>Eukaryota</taxon>
        <taxon>Metazoa</taxon>
        <taxon>Chordata</taxon>
        <taxon>Craniata</taxon>
        <taxon>Vertebrata</taxon>
        <taxon>Euteleostomi</taxon>
        <taxon>Amphibia</taxon>
        <taxon>Batrachia</taxon>
        <taxon>Anura</taxon>
        <taxon>Pelobatoidea</taxon>
        <taxon>Megophryidae</taxon>
        <taxon>Leptobrachium</taxon>
    </lineage>
</organism>
<evidence type="ECO:0000313" key="4">
    <source>
        <dbReference type="Proteomes" id="UP000694569"/>
    </source>
</evidence>
<name>A0A8C5QBG8_9ANUR</name>
<dbReference type="Proteomes" id="UP000694569">
    <property type="component" value="Unplaced"/>
</dbReference>
<evidence type="ECO:0000313" key="3">
    <source>
        <dbReference type="Ensembl" id="ENSLLEP00000034474.1"/>
    </source>
</evidence>
<keyword evidence="4" id="KW-1185">Reference proteome</keyword>
<feature type="domain" description="Ig-like" evidence="2">
    <location>
        <begin position="271"/>
        <end position="375"/>
    </location>
</feature>
<dbReference type="SMART" id="SM00407">
    <property type="entry name" value="IGc1"/>
    <property type="match status" value="3"/>
</dbReference>
<dbReference type="SMART" id="SM00409">
    <property type="entry name" value="IG"/>
    <property type="match status" value="4"/>
</dbReference>
<keyword evidence="1" id="KW-0393">Immunoglobulin domain</keyword>